<evidence type="ECO:0000256" key="3">
    <source>
        <dbReference type="ARBA" id="ARBA00004613"/>
    </source>
</evidence>
<keyword evidence="6" id="KW-0472">Membrane</keyword>
<dbReference type="InterPro" id="IPR018247">
    <property type="entry name" value="EF_Hand_1_Ca_BS"/>
</dbReference>
<name>A0AAE0BJL3_9CHLO</name>
<keyword evidence="11" id="KW-1185">Reference proteome</keyword>
<comment type="caution">
    <text evidence="10">The sequence shown here is derived from an EMBL/GenBank/DDBJ whole genome shotgun (WGS) entry which is preliminary data.</text>
</comment>
<feature type="signal peptide" evidence="8">
    <location>
        <begin position="1"/>
        <end position="23"/>
    </location>
</feature>
<sequence>MSWSTIKCVLYLLVWWETTATLADSSRSKLSAIPFDEIDADGDGVISRREFLLKPVPDNCHSGLVSADASPHDVIKLDEGPKGRRIPEVTVTGNAVVSAHSRPDALASDLGRPDGSLLVSPINPLPSDESRADEMDVVWEGRLEHRVQPVPNTGGISDMKSRAERRQLDEEESECCNEILDSDTTCVITNRLYGDVAQGPTATQALCIDFCLETYPSASHTDFWPNIPWCNCYGSCDESRCVSRECYGQGGGDVTTNLFKIPAPPMIPSPPCPPLLPPAFPSPPPLPPAPPLPPISDSGEVTISISEVEYAYEYLADMIRTESVLTIILQVNISVKSSPLPEVQRPLQILGQCAEAFCKMTGNSLHRLLSVAAGGALYLERVRLLDGYASFGGAIYVGSGASVTLRHCQLDSNVATDSGGAVYLGTGSRLTSEGSVLKWNRAECTTLLLHGGGAIFAEDEALVQLLESSLVEGNYASSHGGGLYASSYTRVEICNMSALVGNRGQGVGGAVFIMTGSFFLQNSTLVENWGTSRGGAMGCYQDCLLELISSSTVALNKAGEHGGGVYAHAQSNWVLGPNTSISGNIANGSLGGGGLFLYEDSTMTLDNTKVVGNKGVSGGGIFLSKRTVLSISFGTVISGNTASSVGGGIYVDGLSFLDIGHRSVIQDNLAGGDGGGLALGDETELFLFSCNISGNRAGANGGGIRGASSIVHMAGGTAVMGNVAEGSGGGMAIEGGELLVGENTVLVGNKAGVDGGALVSHAAANISVMVADISNNACSGHGGGLSVIDTTLSITLSAFTSNVADGEGGVLYMSGDQSKLTVTRSGLHNSSAVGKGGCMYLATTGALISIAQSILHACTSYDAGGGLYLQALGGAVAITNCTAWENSAYEGGVLHMQGSGLEGMRGGEKGRVAGSGLEGVIDDCMMQGNSAENGGVAWVKDMSLLIRYGIYGANRANHGGVLALTDCSLGAASATCLIPPKSA</sequence>
<dbReference type="EMBL" id="LGRX02034714">
    <property type="protein sequence ID" value="KAK3237065.1"/>
    <property type="molecule type" value="Genomic_DNA"/>
</dbReference>
<evidence type="ECO:0000256" key="1">
    <source>
        <dbReference type="ARBA" id="ARBA00004196"/>
    </source>
</evidence>
<dbReference type="GO" id="GO:0005576">
    <property type="term" value="C:extracellular region"/>
    <property type="evidence" value="ECO:0007669"/>
    <property type="project" value="UniProtKB-SubCell"/>
</dbReference>
<dbReference type="PROSITE" id="PS50222">
    <property type="entry name" value="EF_HAND_2"/>
    <property type="match status" value="1"/>
</dbReference>
<dbReference type="Pfam" id="PF02415">
    <property type="entry name" value="Chlam_PMP"/>
    <property type="match status" value="1"/>
</dbReference>
<evidence type="ECO:0000256" key="5">
    <source>
        <dbReference type="ARBA" id="ARBA00022729"/>
    </source>
</evidence>
<dbReference type="InterPro" id="IPR002048">
    <property type="entry name" value="EF_hand_dom"/>
</dbReference>
<comment type="subcellular location">
    <subcellularLocation>
        <location evidence="1">Cell envelope</location>
    </subcellularLocation>
    <subcellularLocation>
        <location evidence="2">Cell outer membrane</location>
    </subcellularLocation>
    <subcellularLocation>
        <location evidence="3">Secreted</location>
    </subcellularLocation>
</comment>
<dbReference type="Proteomes" id="UP001190700">
    <property type="component" value="Unassembled WGS sequence"/>
</dbReference>
<evidence type="ECO:0000256" key="8">
    <source>
        <dbReference type="SAM" id="SignalP"/>
    </source>
</evidence>
<gene>
    <name evidence="10" type="ORF">CYMTET_52835</name>
</gene>
<evidence type="ECO:0000256" key="2">
    <source>
        <dbReference type="ARBA" id="ARBA00004442"/>
    </source>
</evidence>
<evidence type="ECO:0000313" key="10">
    <source>
        <dbReference type="EMBL" id="KAK3237065.1"/>
    </source>
</evidence>
<proteinExistence type="predicted"/>
<evidence type="ECO:0000256" key="7">
    <source>
        <dbReference type="ARBA" id="ARBA00023237"/>
    </source>
</evidence>
<accession>A0AAE0BJL3</accession>
<evidence type="ECO:0000256" key="4">
    <source>
        <dbReference type="ARBA" id="ARBA00022525"/>
    </source>
</evidence>
<dbReference type="AlphaFoldDB" id="A0AAE0BJL3"/>
<dbReference type="InterPro" id="IPR006626">
    <property type="entry name" value="PbH1"/>
</dbReference>
<dbReference type="InterPro" id="IPR003368">
    <property type="entry name" value="POMP_repeat"/>
</dbReference>
<dbReference type="SUPFAM" id="SSF51126">
    <property type="entry name" value="Pectin lyase-like"/>
    <property type="match status" value="3"/>
</dbReference>
<evidence type="ECO:0000256" key="6">
    <source>
        <dbReference type="ARBA" id="ARBA00023136"/>
    </source>
</evidence>
<dbReference type="PANTHER" id="PTHR11319">
    <property type="entry name" value="G PROTEIN-COUPLED RECEPTOR-RELATED"/>
    <property type="match status" value="1"/>
</dbReference>
<dbReference type="InterPro" id="IPR011050">
    <property type="entry name" value="Pectin_lyase_fold/virulence"/>
</dbReference>
<keyword evidence="4" id="KW-0964">Secreted</keyword>
<dbReference type="PROSITE" id="PS00018">
    <property type="entry name" value="EF_HAND_1"/>
    <property type="match status" value="1"/>
</dbReference>
<evidence type="ECO:0000259" key="9">
    <source>
        <dbReference type="PROSITE" id="PS50222"/>
    </source>
</evidence>
<evidence type="ECO:0000313" key="11">
    <source>
        <dbReference type="Proteomes" id="UP001190700"/>
    </source>
</evidence>
<organism evidence="10 11">
    <name type="scientific">Cymbomonas tetramitiformis</name>
    <dbReference type="NCBI Taxonomy" id="36881"/>
    <lineage>
        <taxon>Eukaryota</taxon>
        <taxon>Viridiplantae</taxon>
        <taxon>Chlorophyta</taxon>
        <taxon>Pyramimonadophyceae</taxon>
        <taxon>Pyramimonadales</taxon>
        <taxon>Pyramimonadaceae</taxon>
        <taxon>Cymbomonas</taxon>
    </lineage>
</organism>
<dbReference type="SMART" id="SM00710">
    <property type="entry name" value="PbH1"/>
    <property type="match status" value="10"/>
</dbReference>
<feature type="domain" description="EF-hand" evidence="9">
    <location>
        <begin position="35"/>
        <end position="61"/>
    </location>
</feature>
<keyword evidence="5 8" id="KW-0732">Signal</keyword>
<dbReference type="GO" id="GO:0005509">
    <property type="term" value="F:calcium ion binding"/>
    <property type="evidence" value="ECO:0007669"/>
    <property type="project" value="InterPro"/>
</dbReference>
<feature type="chain" id="PRO_5042199963" description="EF-hand domain-containing protein" evidence="8">
    <location>
        <begin position="24"/>
        <end position="983"/>
    </location>
</feature>
<dbReference type="PANTHER" id="PTHR11319:SF35">
    <property type="entry name" value="OUTER MEMBRANE PROTEIN PMPC-RELATED"/>
    <property type="match status" value="1"/>
</dbReference>
<protein>
    <recommendedName>
        <fullName evidence="9">EF-hand domain-containing protein</fullName>
    </recommendedName>
</protein>
<reference evidence="10 11" key="1">
    <citation type="journal article" date="2015" name="Genome Biol. Evol.">
        <title>Comparative Genomics of a Bacterivorous Green Alga Reveals Evolutionary Causalities and Consequences of Phago-Mixotrophic Mode of Nutrition.</title>
        <authorList>
            <person name="Burns J.A."/>
            <person name="Paasch A."/>
            <person name="Narechania A."/>
            <person name="Kim E."/>
        </authorList>
    </citation>
    <scope>NUCLEOTIDE SEQUENCE [LARGE SCALE GENOMIC DNA]</scope>
    <source>
        <strain evidence="10 11">PLY_AMNH</strain>
    </source>
</reference>
<keyword evidence="7" id="KW-0998">Cell outer membrane</keyword>